<dbReference type="Proteomes" id="UP001141552">
    <property type="component" value="Unassembled WGS sequence"/>
</dbReference>
<sequence length="543" mass="59115">MMKRSSSRTSRPRGIKVKHVLQICLLVGVCFWLIYQVKHSHDKKKEFNEKNEEVSAKVQTGDEILKLGRKDLHPREKDSAMTEDEEDETGVEEEENKNVQEQDGGSKQEEDGAKNEGEEREEGEENAHDDEEREGAKHDEKDIEEENEEQKAEEAEDDSRGGGDDDIVENNHDKIEAETDREEDFVEEEKEVDLDSEEKDAIGQEGEENVGEADHDTSRDEQEQDEGNKSVHEAREEHYKADDASSAVTHEPEKETSENLNEKVASEIEQENNSTSNNAVDGNQSQNNSTSQLAGQELSGTAPLLNITNGELKDGEIILSNSEDKLANATFTTMSNNQPELTNKTTEVTVEAGNNTTMASVGTSGSSQQNETVIVSDVAQADNATLNSATTGEVPNLPTTESEQVKNDAISGTSQSDPVALANTNLTVPSEVKSNHTTDGDTSESSDKNAKPEVTAEGEVSGTTQENKEDTHIENSNADNESSGTDENSDSSTTSGNGDLVSHDPIDSSDSSVGQEERQDRIDLSTLPETSTNVINSADVAAE</sequence>
<keyword evidence="2" id="KW-1133">Transmembrane helix</keyword>
<organism evidence="3 4">
    <name type="scientific">Turnera subulata</name>
    <dbReference type="NCBI Taxonomy" id="218843"/>
    <lineage>
        <taxon>Eukaryota</taxon>
        <taxon>Viridiplantae</taxon>
        <taxon>Streptophyta</taxon>
        <taxon>Embryophyta</taxon>
        <taxon>Tracheophyta</taxon>
        <taxon>Spermatophyta</taxon>
        <taxon>Magnoliopsida</taxon>
        <taxon>eudicotyledons</taxon>
        <taxon>Gunneridae</taxon>
        <taxon>Pentapetalae</taxon>
        <taxon>rosids</taxon>
        <taxon>fabids</taxon>
        <taxon>Malpighiales</taxon>
        <taxon>Passifloraceae</taxon>
        <taxon>Turnera</taxon>
    </lineage>
</organism>
<protein>
    <submittedName>
        <fullName evidence="3">Uncharacterized protein</fullName>
    </submittedName>
</protein>
<reference evidence="3" key="1">
    <citation type="submission" date="2022-02" db="EMBL/GenBank/DDBJ databases">
        <authorList>
            <person name="Henning P.M."/>
            <person name="McCubbin A.G."/>
            <person name="Shore J.S."/>
        </authorList>
    </citation>
    <scope>NUCLEOTIDE SEQUENCE</scope>
    <source>
        <strain evidence="3">F60SS</strain>
        <tissue evidence="3">Leaves</tissue>
    </source>
</reference>
<dbReference type="OrthoDB" id="1306415at2759"/>
<dbReference type="AlphaFoldDB" id="A0A9Q0J020"/>
<evidence type="ECO:0000313" key="3">
    <source>
        <dbReference type="EMBL" id="KAJ4823022.1"/>
    </source>
</evidence>
<feature type="compositionally biased region" description="Basic and acidic residues" evidence="1">
    <location>
        <begin position="433"/>
        <end position="451"/>
    </location>
</feature>
<keyword evidence="2" id="KW-0472">Membrane</keyword>
<feature type="compositionally biased region" description="Basic and acidic residues" evidence="1">
    <location>
        <begin position="212"/>
        <end position="243"/>
    </location>
</feature>
<evidence type="ECO:0000256" key="2">
    <source>
        <dbReference type="SAM" id="Phobius"/>
    </source>
</evidence>
<dbReference type="EMBL" id="JAKUCV010007535">
    <property type="protein sequence ID" value="KAJ4823022.1"/>
    <property type="molecule type" value="Genomic_DNA"/>
</dbReference>
<feature type="compositionally biased region" description="Polar residues" evidence="1">
    <location>
        <begin position="474"/>
        <end position="497"/>
    </location>
</feature>
<comment type="caution">
    <text evidence="3">The sequence shown here is derived from an EMBL/GenBank/DDBJ whole genome shotgun (WGS) entry which is preliminary data.</text>
</comment>
<feature type="compositionally biased region" description="Polar residues" evidence="1">
    <location>
        <begin position="410"/>
        <end position="428"/>
    </location>
</feature>
<feature type="compositionally biased region" description="Basic and acidic residues" evidence="1">
    <location>
        <begin position="250"/>
        <end position="266"/>
    </location>
</feature>
<feature type="compositionally biased region" description="Basic and acidic residues" evidence="1">
    <location>
        <begin position="43"/>
        <end position="55"/>
    </location>
</feature>
<feature type="compositionally biased region" description="Acidic residues" evidence="1">
    <location>
        <begin position="179"/>
        <end position="198"/>
    </location>
</feature>
<accession>A0A9Q0J020</accession>
<feature type="compositionally biased region" description="Polar residues" evidence="1">
    <location>
        <begin position="271"/>
        <end position="294"/>
    </location>
</feature>
<feature type="compositionally biased region" description="Basic and acidic residues" evidence="1">
    <location>
        <begin position="96"/>
        <end position="117"/>
    </location>
</feature>
<name>A0A9Q0J020_9ROSI</name>
<dbReference type="PANTHER" id="PTHR33700:SF4">
    <property type="entry name" value="MYB-LIKE PROTEIN X"/>
    <property type="match status" value="1"/>
</dbReference>
<proteinExistence type="predicted"/>
<evidence type="ECO:0000313" key="4">
    <source>
        <dbReference type="Proteomes" id="UP001141552"/>
    </source>
</evidence>
<feature type="compositionally biased region" description="Basic and acidic residues" evidence="1">
    <location>
        <begin position="149"/>
        <end position="178"/>
    </location>
</feature>
<gene>
    <name evidence="3" type="ORF">Tsubulata_009228</name>
</gene>
<reference evidence="3" key="2">
    <citation type="journal article" date="2023" name="Plants (Basel)">
        <title>Annotation of the Turnera subulata (Passifloraceae) Draft Genome Reveals the S-Locus Evolved after the Divergence of Turneroideae from Passifloroideae in a Stepwise Manner.</title>
        <authorList>
            <person name="Henning P.M."/>
            <person name="Roalson E.H."/>
            <person name="Mir W."/>
            <person name="McCubbin A.G."/>
            <person name="Shore J.S."/>
        </authorList>
    </citation>
    <scope>NUCLEOTIDE SEQUENCE</scope>
    <source>
        <strain evidence="3">F60SS</strain>
    </source>
</reference>
<feature type="region of interest" description="Disordered" evidence="1">
    <location>
        <begin position="42"/>
        <end position="297"/>
    </location>
</feature>
<feature type="compositionally biased region" description="Basic and acidic residues" evidence="1">
    <location>
        <begin position="63"/>
        <end position="80"/>
    </location>
</feature>
<feature type="compositionally biased region" description="Acidic residues" evidence="1">
    <location>
        <begin position="81"/>
        <end position="95"/>
    </location>
</feature>
<dbReference type="PANTHER" id="PTHR33700">
    <property type="entry name" value="MYB-LIKE PROTEIN X"/>
    <property type="match status" value="1"/>
</dbReference>
<feature type="compositionally biased region" description="Polar residues" evidence="1">
    <location>
        <begin position="386"/>
        <end position="402"/>
    </location>
</feature>
<feature type="region of interest" description="Disordered" evidence="1">
    <location>
        <begin position="386"/>
        <end position="543"/>
    </location>
</feature>
<keyword evidence="2" id="KW-0812">Transmembrane</keyword>
<keyword evidence="4" id="KW-1185">Reference proteome</keyword>
<feature type="compositionally biased region" description="Polar residues" evidence="1">
    <location>
        <begin position="527"/>
        <end position="536"/>
    </location>
</feature>
<evidence type="ECO:0000256" key="1">
    <source>
        <dbReference type="SAM" id="MobiDB-lite"/>
    </source>
</evidence>
<feature type="transmembrane region" description="Helical" evidence="2">
    <location>
        <begin position="20"/>
        <end position="37"/>
    </location>
</feature>
<feature type="compositionally biased region" description="Acidic residues" evidence="1">
    <location>
        <begin position="118"/>
        <end position="133"/>
    </location>
</feature>